<dbReference type="AlphaFoldDB" id="A0A2N5XZJ9"/>
<organism evidence="2 3">
    <name type="scientific">Kineobactrum sediminis</name>
    <dbReference type="NCBI Taxonomy" id="1905677"/>
    <lineage>
        <taxon>Bacteria</taxon>
        <taxon>Pseudomonadati</taxon>
        <taxon>Pseudomonadota</taxon>
        <taxon>Gammaproteobacteria</taxon>
        <taxon>Cellvibrionales</taxon>
        <taxon>Halieaceae</taxon>
        <taxon>Kineobactrum</taxon>
    </lineage>
</organism>
<accession>A0A2N5XZJ9</accession>
<dbReference type="InterPro" id="IPR052898">
    <property type="entry name" value="ACAD10-like"/>
</dbReference>
<dbReference type="InterPro" id="IPR011009">
    <property type="entry name" value="Kinase-like_dom_sf"/>
</dbReference>
<dbReference type="Pfam" id="PF01636">
    <property type="entry name" value="APH"/>
    <property type="match status" value="1"/>
</dbReference>
<dbReference type="PANTHER" id="PTHR47829">
    <property type="entry name" value="HYDROLASE, PUTATIVE (AFU_ORTHOLOGUE AFUA_1G12880)-RELATED"/>
    <property type="match status" value="1"/>
</dbReference>
<dbReference type="Gene3D" id="3.30.200.20">
    <property type="entry name" value="Phosphorylase Kinase, domain 1"/>
    <property type="match status" value="1"/>
</dbReference>
<dbReference type="EMBL" id="PKLZ01000012">
    <property type="protein sequence ID" value="PLW81568.1"/>
    <property type="molecule type" value="Genomic_DNA"/>
</dbReference>
<dbReference type="InterPro" id="IPR002575">
    <property type="entry name" value="Aminoglycoside_PTrfase"/>
</dbReference>
<dbReference type="GO" id="GO:0016740">
    <property type="term" value="F:transferase activity"/>
    <property type="evidence" value="ECO:0007669"/>
    <property type="project" value="UniProtKB-KW"/>
</dbReference>
<dbReference type="Gene3D" id="3.90.1200.10">
    <property type="match status" value="1"/>
</dbReference>
<dbReference type="CDD" id="cd05154">
    <property type="entry name" value="ACAD10_11_N-like"/>
    <property type="match status" value="1"/>
</dbReference>
<reference evidence="3" key="1">
    <citation type="submission" date="2017-11" db="EMBL/GenBank/DDBJ databases">
        <title>The draft genome sequence of Chromatocurvus sp. F02.</title>
        <authorList>
            <person name="Du Z.-J."/>
            <person name="Chang Y.-Q."/>
        </authorList>
    </citation>
    <scope>NUCLEOTIDE SEQUENCE [LARGE SCALE GENOMIC DNA]</scope>
    <source>
        <strain evidence="3">F02</strain>
    </source>
</reference>
<keyword evidence="3" id="KW-1185">Reference proteome</keyword>
<keyword evidence="2" id="KW-0808">Transferase</keyword>
<comment type="caution">
    <text evidence="2">The sequence shown here is derived from an EMBL/GenBank/DDBJ whole genome shotgun (WGS) entry which is preliminary data.</text>
</comment>
<name>A0A2N5XZJ9_9GAMM</name>
<dbReference type="OrthoDB" id="3806873at2"/>
<proteinExistence type="predicted"/>
<gene>
    <name evidence="2" type="ORF">CWI75_15170</name>
</gene>
<evidence type="ECO:0000313" key="2">
    <source>
        <dbReference type="EMBL" id="PLW81568.1"/>
    </source>
</evidence>
<evidence type="ECO:0000313" key="3">
    <source>
        <dbReference type="Proteomes" id="UP000234845"/>
    </source>
</evidence>
<evidence type="ECO:0000259" key="1">
    <source>
        <dbReference type="Pfam" id="PF01636"/>
    </source>
</evidence>
<dbReference type="Proteomes" id="UP000234845">
    <property type="component" value="Unassembled WGS sequence"/>
</dbReference>
<dbReference type="PANTHER" id="PTHR47829:SF1">
    <property type="entry name" value="HAD FAMILY PHOSPHATASE"/>
    <property type="match status" value="1"/>
</dbReference>
<dbReference type="InterPro" id="IPR041726">
    <property type="entry name" value="ACAD10_11_N"/>
</dbReference>
<sequence length="338" mass="36907">MEHLNAPLASWMAEHTGITGAKVARALSGGNSNLTLLLDTDSGPLVLRTPPENAISATAHRGIEREATVLRAIKGYVKAPEVIGWCDDPAVLGRPFLLVSHVDGIAITDTLPPAYPDTATSVNRLGEDLVDELAAIHKLPWRKVGLEKFGNPDNFLERQITRWRDARAQAPVRDLPRLAELAEWLLANLPSDGPVGLIHGDFHIDNTLARPDRPELAAVIDWELAAIGDPTADLGLFLMFWGPRAVDPPGFRRLQAVTRRSGVVSRRALAERWSAATGFSVAKLDFYLCFAFWRLAAIVEGAYALYCEGKVDTEYARGLEYDVPALLAEAEAAAKGHW</sequence>
<protein>
    <submittedName>
        <fullName evidence="2">Phosphotransferase family protein</fullName>
    </submittedName>
</protein>
<dbReference type="SUPFAM" id="SSF56112">
    <property type="entry name" value="Protein kinase-like (PK-like)"/>
    <property type="match status" value="1"/>
</dbReference>
<feature type="domain" description="Aminoglycoside phosphotransferase" evidence="1">
    <location>
        <begin position="24"/>
        <end position="248"/>
    </location>
</feature>